<name>A0ABZ0ZQX7_9ACTN</name>
<feature type="transmembrane region" description="Helical" evidence="2">
    <location>
        <begin position="125"/>
        <end position="145"/>
    </location>
</feature>
<evidence type="ECO:0000313" key="3">
    <source>
        <dbReference type="EMBL" id="WQQ26677.1"/>
    </source>
</evidence>
<protein>
    <submittedName>
        <fullName evidence="3">DUF2834 domain-containing protein</fullName>
    </submittedName>
</protein>
<proteinExistence type="predicted"/>
<dbReference type="Proteomes" id="UP001327225">
    <property type="component" value="Chromosome"/>
</dbReference>
<evidence type="ECO:0000313" key="4">
    <source>
        <dbReference type="Proteomes" id="UP001327225"/>
    </source>
</evidence>
<dbReference type="EMBL" id="CP141059">
    <property type="protein sequence ID" value="WQQ26677.1"/>
    <property type="molecule type" value="Genomic_DNA"/>
</dbReference>
<organism evidence="3 4">
    <name type="scientific">Nocardioides bizhenqiangii</name>
    <dbReference type="NCBI Taxonomy" id="3095076"/>
    <lineage>
        <taxon>Bacteria</taxon>
        <taxon>Bacillati</taxon>
        <taxon>Actinomycetota</taxon>
        <taxon>Actinomycetes</taxon>
        <taxon>Propionibacteriales</taxon>
        <taxon>Nocardioidaceae</taxon>
        <taxon>Nocardioides</taxon>
    </lineage>
</organism>
<feature type="transmembrane region" description="Helical" evidence="2">
    <location>
        <begin position="40"/>
        <end position="62"/>
    </location>
</feature>
<gene>
    <name evidence="3" type="ORF">SHK19_00250</name>
</gene>
<dbReference type="Pfam" id="PF11196">
    <property type="entry name" value="DUF2834"/>
    <property type="match status" value="1"/>
</dbReference>
<keyword evidence="4" id="KW-1185">Reference proteome</keyword>
<accession>A0ABZ0ZQX7</accession>
<feature type="compositionally biased region" description="Polar residues" evidence="1">
    <location>
        <begin position="172"/>
        <end position="183"/>
    </location>
</feature>
<dbReference type="RefSeq" id="WP_322454192.1">
    <property type="nucleotide sequence ID" value="NZ_CP141059.1"/>
</dbReference>
<keyword evidence="2" id="KW-0812">Transmembrane</keyword>
<dbReference type="InterPro" id="IPR021362">
    <property type="entry name" value="DUF2834"/>
</dbReference>
<reference evidence="4" key="1">
    <citation type="submission" date="2023-12" db="EMBL/GenBank/DDBJ databases">
        <title>Novel species in genus Nocardioides.</title>
        <authorList>
            <person name="Zhou H."/>
        </authorList>
    </citation>
    <scope>NUCLEOTIDE SEQUENCE [LARGE SCALE GENOMIC DNA]</scope>
    <source>
        <strain evidence="4">HM61</strain>
    </source>
</reference>
<sequence length="183" mass="20133">MVSLVVHAVLGIAVVAWLVRSNPAIYRRPSSGPMFSTLEVVYLVVGVVSIGLGWYFNVTFVLDYGPDRLFFNPLWGDGSWAQYLELMFDNPAAGSAGADFTVANVVLLPLATIIDGRRRGIARPWLFFVATLFTSFSFGWAFYLATVERQRRLSLGQPQDPDVGYAAPPPMLTSQPTPNRSVS</sequence>
<feature type="region of interest" description="Disordered" evidence="1">
    <location>
        <begin position="158"/>
        <end position="183"/>
    </location>
</feature>
<keyword evidence="2" id="KW-1133">Transmembrane helix</keyword>
<keyword evidence="2" id="KW-0472">Membrane</keyword>
<evidence type="ECO:0000256" key="1">
    <source>
        <dbReference type="SAM" id="MobiDB-lite"/>
    </source>
</evidence>
<evidence type="ECO:0000256" key="2">
    <source>
        <dbReference type="SAM" id="Phobius"/>
    </source>
</evidence>